<organism evidence="1 2">
    <name type="scientific">Bdellovibrio bacteriovorus</name>
    <dbReference type="NCBI Taxonomy" id="959"/>
    <lineage>
        <taxon>Bacteria</taxon>
        <taxon>Pseudomonadati</taxon>
        <taxon>Bdellovibrionota</taxon>
        <taxon>Bdellovibrionia</taxon>
        <taxon>Bdellovibrionales</taxon>
        <taxon>Pseudobdellovibrionaceae</taxon>
        <taxon>Bdellovibrio</taxon>
    </lineage>
</organism>
<accession>A0A150WJ34</accession>
<dbReference type="EMBL" id="LUKE01000003">
    <property type="protein sequence ID" value="KYG63710.1"/>
    <property type="molecule type" value="Genomic_DNA"/>
</dbReference>
<protein>
    <submittedName>
        <fullName evidence="1">Uncharacterized protein</fullName>
    </submittedName>
</protein>
<gene>
    <name evidence="1" type="ORF">AZI86_12840</name>
</gene>
<name>A0A150WJ34_BDEBC</name>
<sequence length="119" mass="13582">MAFFSAQDHYTRKILKATPILTKQNQLFLQSIGRMIDTVRDWHFTQFKRIQAFKTGDVKANLIRVGATYIVSVNPTYGTKKVFCCTGVKLVNAEPLVPTEQPKTFLRCRRHDGTSTTTK</sequence>
<dbReference type="AlphaFoldDB" id="A0A150WJ34"/>
<keyword evidence="2" id="KW-1185">Reference proteome</keyword>
<evidence type="ECO:0000313" key="1">
    <source>
        <dbReference type="EMBL" id="KYG63710.1"/>
    </source>
</evidence>
<reference evidence="1 2" key="1">
    <citation type="submission" date="2016-03" db="EMBL/GenBank/DDBJ databases">
        <authorList>
            <person name="Ploux O."/>
        </authorList>
    </citation>
    <scope>NUCLEOTIDE SEQUENCE [LARGE SCALE GENOMIC DNA]</scope>
    <source>
        <strain evidence="1 2">R0</strain>
    </source>
</reference>
<proteinExistence type="predicted"/>
<dbReference type="Proteomes" id="UP000075320">
    <property type="component" value="Unassembled WGS sequence"/>
</dbReference>
<comment type="caution">
    <text evidence="1">The sequence shown here is derived from an EMBL/GenBank/DDBJ whole genome shotgun (WGS) entry which is preliminary data.</text>
</comment>
<evidence type="ECO:0000313" key="2">
    <source>
        <dbReference type="Proteomes" id="UP000075320"/>
    </source>
</evidence>